<dbReference type="EMBL" id="JBBPBM010000006">
    <property type="protein sequence ID" value="KAK8578845.1"/>
    <property type="molecule type" value="Genomic_DNA"/>
</dbReference>
<name>A0ABR2FD64_9ROSI</name>
<protein>
    <submittedName>
        <fullName evidence="1">Uncharacterized protein</fullName>
    </submittedName>
</protein>
<dbReference type="Proteomes" id="UP001472677">
    <property type="component" value="Unassembled WGS sequence"/>
</dbReference>
<evidence type="ECO:0000313" key="2">
    <source>
        <dbReference type="Proteomes" id="UP001472677"/>
    </source>
</evidence>
<comment type="caution">
    <text evidence="1">The sequence shown here is derived from an EMBL/GenBank/DDBJ whole genome shotgun (WGS) entry which is preliminary data.</text>
</comment>
<keyword evidence="2" id="KW-1185">Reference proteome</keyword>
<reference evidence="1 2" key="1">
    <citation type="journal article" date="2024" name="G3 (Bethesda)">
        <title>Genome assembly of Hibiscus sabdariffa L. provides insights into metabolisms of medicinal natural products.</title>
        <authorList>
            <person name="Kim T."/>
        </authorList>
    </citation>
    <scope>NUCLEOTIDE SEQUENCE [LARGE SCALE GENOMIC DNA]</scope>
    <source>
        <strain evidence="1">TK-2024</strain>
        <tissue evidence="1">Old leaves</tissue>
    </source>
</reference>
<organism evidence="1 2">
    <name type="scientific">Hibiscus sabdariffa</name>
    <name type="common">roselle</name>
    <dbReference type="NCBI Taxonomy" id="183260"/>
    <lineage>
        <taxon>Eukaryota</taxon>
        <taxon>Viridiplantae</taxon>
        <taxon>Streptophyta</taxon>
        <taxon>Embryophyta</taxon>
        <taxon>Tracheophyta</taxon>
        <taxon>Spermatophyta</taxon>
        <taxon>Magnoliopsida</taxon>
        <taxon>eudicotyledons</taxon>
        <taxon>Gunneridae</taxon>
        <taxon>Pentapetalae</taxon>
        <taxon>rosids</taxon>
        <taxon>malvids</taxon>
        <taxon>Malvales</taxon>
        <taxon>Malvaceae</taxon>
        <taxon>Malvoideae</taxon>
        <taxon>Hibiscus</taxon>
    </lineage>
</organism>
<sequence>MCGRLMELGWCDVGFLVEGKWELMGFLRSLVVVAVRVACFSENAGKGHHGGCWERPRVAEVVAVPQETKGQDDGYWALKM</sequence>
<evidence type="ECO:0000313" key="1">
    <source>
        <dbReference type="EMBL" id="KAK8578845.1"/>
    </source>
</evidence>
<proteinExistence type="predicted"/>
<accession>A0ABR2FD64</accession>
<gene>
    <name evidence="1" type="ORF">V6N12_069189</name>
</gene>